<evidence type="ECO:0000313" key="2">
    <source>
        <dbReference type="Proteomes" id="UP000027238"/>
    </source>
</evidence>
<reference evidence="2" key="1">
    <citation type="journal article" date="2014" name="Genome Announc.">
        <title>Draft genome sequence of Colletotrichum sublineola, a destructive pathogen of cultivated sorghum.</title>
        <authorList>
            <person name="Baroncelli R."/>
            <person name="Sanz-Martin J.M."/>
            <person name="Rech G.E."/>
            <person name="Sukno S.A."/>
            <person name="Thon M.R."/>
        </authorList>
    </citation>
    <scope>NUCLEOTIDE SEQUENCE [LARGE SCALE GENOMIC DNA]</scope>
    <source>
        <strain evidence="2">TX430BB</strain>
    </source>
</reference>
<sequence>MESRTPALAGVKSRLAIFTGLHLYSKATITRTEINQEQPECFRGAMTKPQSQPAADEDGLDKLVTDYIELITDSKGLEEIEDNVLEVYTDMGGAFPEVS</sequence>
<organism evidence="1 2">
    <name type="scientific">Colletotrichum sublineola</name>
    <name type="common">Sorghum anthracnose fungus</name>
    <dbReference type="NCBI Taxonomy" id="1173701"/>
    <lineage>
        <taxon>Eukaryota</taxon>
        <taxon>Fungi</taxon>
        <taxon>Dikarya</taxon>
        <taxon>Ascomycota</taxon>
        <taxon>Pezizomycotina</taxon>
        <taxon>Sordariomycetes</taxon>
        <taxon>Hypocreomycetidae</taxon>
        <taxon>Glomerellales</taxon>
        <taxon>Glomerellaceae</taxon>
        <taxon>Colletotrichum</taxon>
        <taxon>Colletotrichum graminicola species complex</taxon>
    </lineage>
</organism>
<gene>
    <name evidence="1" type="ORF">CSUB01_06222</name>
</gene>
<dbReference type="EMBL" id="JMSE01000008">
    <property type="protein sequence ID" value="KDN72295.1"/>
    <property type="molecule type" value="Genomic_DNA"/>
</dbReference>
<comment type="caution">
    <text evidence="1">The sequence shown here is derived from an EMBL/GenBank/DDBJ whole genome shotgun (WGS) entry which is preliminary data.</text>
</comment>
<proteinExistence type="predicted"/>
<dbReference type="HOGENOM" id="CLU_2320253_0_0_1"/>
<keyword evidence="2" id="KW-1185">Reference proteome</keyword>
<dbReference type="Proteomes" id="UP000027238">
    <property type="component" value="Unassembled WGS sequence"/>
</dbReference>
<evidence type="ECO:0000313" key="1">
    <source>
        <dbReference type="EMBL" id="KDN72295.1"/>
    </source>
</evidence>
<protein>
    <submittedName>
        <fullName evidence="1">Uncharacterized protein</fullName>
    </submittedName>
</protein>
<accession>A0A066Y261</accession>
<name>A0A066Y261_COLSU</name>
<dbReference type="AlphaFoldDB" id="A0A066Y261"/>